<accession>A0AA40T3Z9</accession>
<comment type="caution">
    <text evidence="1">The sequence shown here is derived from an EMBL/GenBank/DDBJ whole genome shotgun (WGS) entry which is preliminary data.</text>
</comment>
<protein>
    <submittedName>
        <fullName evidence="1">Uncharacterized protein</fullName>
    </submittedName>
</protein>
<proteinExistence type="predicted"/>
<evidence type="ECO:0000313" key="2">
    <source>
        <dbReference type="Proteomes" id="UP001165986"/>
    </source>
</evidence>
<evidence type="ECO:0000313" key="1">
    <source>
        <dbReference type="EMBL" id="MBD6620248.1"/>
    </source>
</evidence>
<organism evidence="1 2">
    <name type="scientific">Komarekiella delphini-convector SJRDD-AB1</name>
    <dbReference type="NCBI Taxonomy" id="2593771"/>
    <lineage>
        <taxon>Bacteria</taxon>
        <taxon>Bacillati</taxon>
        <taxon>Cyanobacteriota</taxon>
        <taxon>Cyanophyceae</taxon>
        <taxon>Nostocales</taxon>
        <taxon>Nostocaceae</taxon>
        <taxon>Komarekiella</taxon>
        <taxon>Komarekiella delphini-convector</taxon>
    </lineage>
</organism>
<dbReference type="AlphaFoldDB" id="A0AA40T3Z9"/>
<dbReference type="Proteomes" id="UP001165986">
    <property type="component" value="Unassembled WGS sequence"/>
</dbReference>
<keyword evidence="2" id="KW-1185">Reference proteome</keyword>
<sequence>MVQSTRLTAIATQVLEQSVMVVYQNYLPLCQVNIKQAIALLVTNVIQGGWLHSRSLIIEVPKHIRLAIASIERMWKVLRQNYFTVSEAWRDRATQFWIDVQVDLE</sequence>
<gene>
    <name evidence="1" type="ORF">FNW02_31795</name>
</gene>
<dbReference type="EMBL" id="VJXY01000059">
    <property type="protein sequence ID" value="MBD6620248.1"/>
    <property type="molecule type" value="Genomic_DNA"/>
</dbReference>
<reference evidence="1" key="1">
    <citation type="submission" date="2019-07" db="EMBL/GenBank/DDBJ databases">
        <title>Toxilogical consequences of a new and cryptic species of cyanobacteria (Komarekiella delphini-convector) recovered from the epidermis of a bottlenose dolphin and 1500 ft. in the air.</title>
        <authorList>
            <person name="Brown A.O."/>
            <person name="Dvorak P."/>
            <person name="Villanueva C.D."/>
            <person name="Foss A.J."/>
            <person name="Garvey A.D."/>
            <person name="Gibson Q.A."/>
            <person name="Johansen J.R."/>
            <person name="Casamatta D.A."/>
        </authorList>
    </citation>
    <scope>NUCLEOTIDE SEQUENCE</scope>
    <source>
        <strain evidence="1">SJRDD-AB1</strain>
    </source>
</reference>
<name>A0AA40T3Z9_9NOST</name>